<dbReference type="InterPro" id="IPR036249">
    <property type="entry name" value="Thioredoxin-like_sf"/>
</dbReference>
<dbReference type="RefSeq" id="WP_045309685.1">
    <property type="nucleotide sequence ID" value="NZ_JYJG01000007.1"/>
</dbReference>
<dbReference type="GO" id="GO:0016491">
    <property type="term" value="F:oxidoreductase activity"/>
    <property type="evidence" value="ECO:0007669"/>
    <property type="project" value="InterPro"/>
</dbReference>
<evidence type="ECO:0000313" key="9">
    <source>
        <dbReference type="Proteomes" id="UP000033393"/>
    </source>
</evidence>
<dbReference type="AlphaFoldDB" id="A0A0F0HAW7"/>
<dbReference type="SUPFAM" id="SSF52833">
    <property type="entry name" value="Thioredoxin-like"/>
    <property type="match status" value="1"/>
</dbReference>
<evidence type="ECO:0000256" key="2">
    <source>
        <dbReference type="ARBA" id="ARBA00022748"/>
    </source>
</evidence>
<keyword evidence="5" id="KW-0676">Redox-active center</keyword>
<dbReference type="GO" id="GO:0016209">
    <property type="term" value="F:antioxidant activity"/>
    <property type="evidence" value="ECO:0007669"/>
    <property type="project" value="InterPro"/>
</dbReference>
<dbReference type="GO" id="GO:0017004">
    <property type="term" value="P:cytochrome complex assembly"/>
    <property type="evidence" value="ECO:0007669"/>
    <property type="project" value="UniProtKB-KW"/>
</dbReference>
<dbReference type="STRING" id="68170.GCA_000974445_00210"/>
<dbReference type="InterPro" id="IPR000866">
    <property type="entry name" value="AhpC/TSA"/>
</dbReference>
<dbReference type="InterPro" id="IPR017937">
    <property type="entry name" value="Thioredoxin_CS"/>
</dbReference>
<dbReference type="Gene3D" id="3.40.30.10">
    <property type="entry name" value="Glutaredoxin"/>
    <property type="match status" value="1"/>
</dbReference>
<feature type="signal peptide" evidence="6">
    <location>
        <begin position="1"/>
        <end position="20"/>
    </location>
</feature>
<proteinExistence type="predicted"/>
<name>A0A0F0HAW7_LENAE</name>
<evidence type="ECO:0000256" key="5">
    <source>
        <dbReference type="ARBA" id="ARBA00023284"/>
    </source>
</evidence>
<keyword evidence="2" id="KW-0201">Cytochrome c-type biogenesis</keyword>
<dbReference type="Proteomes" id="UP000033393">
    <property type="component" value="Unassembled WGS sequence"/>
</dbReference>
<dbReference type="PATRIC" id="fig|68170.10.peg.3662"/>
<dbReference type="InterPro" id="IPR050553">
    <property type="entry name" value="Thioredoxin_ResA/DsbE_sf"/>
</dbReference>
<dbReference type="PANTHER" id="PTHR42852:SF6">
    <property type="entry name" value="THIOL:DISULFIDE INTERCHANGE PROTEIN DSBE"/>
    <property type="match status" value="1"/>
</dbReference>
<protein>
    <submittedName>
        <fullName evidence="8">Alkyl hydroperoxide reductase</fullName>
    </submittedName>
</protein>
<evidence type="ECO:0000256" key="3">
    <source>
        <dbReference type="ARBA" id="ARBA00022968"/>
    </source>
</evidence>
<accession>A0A0F0HAW7</accession>
<evidence type="ECO:0000259" key="7">
    <source>
        <dbReference type="PROSITE" id="PS51352"/>
    </source>
</evidence>
<keyword evidence="6" id="KW-0732">Signal</keyword>
<gene>
    <name evidence="8" type="ORF">UK23_02440</name>
</gene>
<dbReference type="PANTHER" id="PTHR42852">
    <property type="entry name" value="THIOL:DISULFIDE INTERCHANGE PROTEIN DSBE"/>
    <property type="match status" value="1"/>
</dbReference>
<dbReference type="EMBL" id="JYJG01000007">
    <property type="protein sequence ID" value="KJK52839.1"/>
    <property type="molecule type" value="Genomic_DNA"/>
</dbReference>
<feature type="chain" id="PRO_5002441900" evidence="6">
    <location>
        <begin position="21"/>
        <end position="185"/>
    </location>
</feature>
<dbReference type="InterPro" id="IPR013766">
    <property type="entry name" value="Thioredoxin_domain"/>
</dbReference>
<keyword evidence="3" id="KW-0735">Signal-anchor</keyword>
<evidence type="ECO:0000256" key="1">
    <source>
        <dbReference type="ARBA" id="ARBA00004196"/>
    </source>
</evidence>
<comment type="subcellular location">
    <subcellularLocation>
        <location evidence="1">Cell envelope</location>
    </subcellularLocation>
</comment>
<feature type="domain" description="Thioredoxin" evidence="7">
    <location>
        <begin position="37"/>
        <end position="184"/>
    </location>
</feature>
<reference evidence="8 9" key="1">
    <citation type="submission" date="2015-02" db="EMBL/GenBank/DDBJ databases">
        <authorList>
            <person name="Ju K.-S."/>
            <person name="Doroghazi J.R."/>
            <person name="Metcalf W."/>
        </authorList>
    </citation>
    <scope>NUCLEOTIDE SEQUENCE [LARGE SCALE GENOMIC DNA]</scope>
    <source>
        <strain evidence="8 9">NRRL B-16140</strain>
    </source>
</reference>
<evidence type="ECO:0000313" key="8">
    <source>
        <dbReference type="EMBL" id="KJK52839.1"/>
    </source>
</evidence>
<dbReference type="Pfam" id="PF00578">
    <property type="entry name" value="AhpC-TSA"/>
    <property type="match status" value="1"/>
</dbReference>
<organism evidence="8 9">
    <name type="scientific">Lentzea aerocolonigenes</name>
    <name type="common">Lechevalieria aerocolonigenes</name>
    <name type="synonym">Saccharothrix aerocolonigenes</name>
    <dbReference type="NCBI Taxonomy" id="68170"/>
    <lineage>
        <taxon>Bacteria</taxon>
        <taxon>Bacillati</taxon>
        <taxon>Actinomycetota</taxon>
        <taxon>Actinomycetes</taxon>
        <taxon>Pseudonocardiales</taxon>
        <taxon>Pseudonocardiaceae</taxon>
        <taxon>Lentzea</taxon>
    </lineage>
</organism>
<keyword evidence="4" id="KW-1015">Disulfide bond</keyword>
<sequence length="185" mass="20030">MKRLLVLLLLVSGCTVGKDAAQVGAGDFYLVAPGGQVKIRYTGADRKQLKGLEGESLMEDGKTVKLSDYAGKPVVINIWGAWCGPCRTEAPEMQKIFDAGTQVVGVDVKETAKSHPQDFMRDRSLTYPSIYDGSSRSFINVFKGLPANTVPSTFVVDKDHKVAAVFLVPVLASDVQPVLDELARE</sequence>
<keyword evidence="3" id="KW-0812">Transmembrane</keyword>
<comment type="caution">
    <text evidence="8">The sequence shown here is derived from an EMBL/GenBank/DDBJ whole genome shotgun (WGS) entry which is preliminary data.</text>
</comment>
<evidence type="ECO:0000256" key="6">
    <source>
        <dbReference type="SAM" id="SignalP"/>
    </source>
</evidence>
<keyword evidence="9" id="KW-1185">Reference proteome</keyword>
<dbReference type="PROSITE" id="PS00194">
    <property type="entry name" value="THIOREDOXIN_1"/>
    <property type="match status" value="1"/>
</dbReference>
<evidence type="ECO:0000256" key="4">
    <source>
        <dbReference type="ARBA" id="ARBA00023157"/>
    </source>
</evidence>
<dbReference type="OrthoDB" id="9796554at2"/>
<dbReference type="GO" id="GO:0030313">
    <property type="term" value="C:cell envelope"/>
    <property type="evidence" value="ECO:0007669"/>
    <property type="project" value="UniProtKB-SubCell"/>
</dbReference>
<dbReference type="CDD" id="cd02966">
    <property type="entry name" value="TlpA_like_family"/>
    <property type="match status" value="1"/>
</dbReference>
<dbReference type="PROSITE" id="PS51352">
    <property type="entry name" value="THIOREDOXIN_2"/>
    <property type="match status" value="1"/>
</dbReference>